<reference evidence="3 4" key="1">
    <citation type="journal article" date="2015" name="Microbiome">
        <title>Genomic resolution of linkages in carbon, nitrogen, and sulfur cycling among widespread estuary sediment bacteria.</title>
        <authorList>
            <person name="Baker B.J."/>
            <person name="Lazar C.S."/>
            <person name="Teske A.P."/>
            <person name="Dick G.J."/>
        </authorList>
    </citation>
    <scope>NUCLEOTIDE SEQUENCE [LARGE SCALE GENOMIC DNA]</scope>
    <source>
        <strain evidence="3">DG_24</strain>
    </source>
</reference>
<organism evidence="3 4">
    <name type="scientific">candidate division TA06 bacterium DG_24</name>
    <dbReference type="NCBI Taxonomy" id="1703770"/>
    <lineage>
        <taxon>Bacteria</taxon>
        <taxon>Bacteria division TA06</taxon>
    </lineage>
</organism>
<comment type="similarity">
    <text evidence="1">Belongs to the GSP E family.</text>
</comment>
<feature type="domain" description="Bacterial type II secretion system protein E" evidence="2">
    <location>
        <begin position="195"/>
        <end position="209"/>
    </location>
</feature>
<proteinExistence type="inferred from homology"/>
<dbReference type="NCBIfam" id="TIGR01420">
    <property type="entry name" value="pilT_fam"/>
    <property type="match status" value="1"/>
</dbReference>
<dbReference type="CDD" id="cd01131">
    <property type="entry name" value="PilT"/>
    <property type="match status" value="1"/>
</dbReference>
<dbReference type="InterPro" id="IPR027417">
    <property type="entry name" value="P-loop_NTPase"/>
</dbReference>
<dbReference type="Pfam" id="PF00437">
    <property type="entry name" value="T2SSE"/>
    <property type="match status" value="1"/>
</dbReference>
<dbReference type="InterPro" id="IPR006321">
    <property type="entry name" value="PilT/PilU"/>
</dbReference>
<accession>A0A0S7WRM0</accession>
<protein>
    <submittedName>
        <fullName evidence="3">Twitching motility protein</fullName>
    </submittedName>
</protein>
<gene>
    <name evidence="3" type="ORF">AMJ39_06755</name>
</gene>
<evidence type="ECO:0000313" key="3">
    <source>
        <dbReference type="EMBL" id="KPJ52823.1"/>
    </source>
</evidence>
<dbReference type="Proteomes" id="UP000052008">
    <property type="component" value="Unassembled WGS sequence"/>
</dbReference>
<sequence>MAKIDALLEVLRDREGSDLHLSPTNPPILRIHGILKPLDMEPTTHDGNKEMLYEIMSEGQKRRFEQALELDFAYEVQSIASRFRTNVFYGRYGLTAVFRLIPNEIKSLEELGLPPQLLKCTQFPQGLIVFTGATGSGKSTTLAALIDHINTTRSDHIITIEDPIEFVHESKQCLVNQREVGKHTRSFAASLRAALREDPDVILVGEMRDLETIELAITAAETGHLVFSTLHTSSASKTVDRIINVFPSDQQEQIRTMLCESLKGVIAQHLLKTIDGRRAVAVEILWVTPAVANLIREGKTYQIPSAIQTGKGEGMQLLDQAIMDLLKARRIAPEEAFRVARNKAAFETMLGRSAPVAST</sequence>
<dbReference type="Gene3D" id="3.30.450.90">
    <property type="match status" value="1"/>
</dbReference>
<dbReference type="PANTHER" id="PTHR30486">
    <property type="entry name" value="TWITCHING MOTILITY PROTEIN PILT"/>
    <property type="match status" value="1"/>
</dbReference>
<dbReference type="AlphaFoldDB" id="A0A0S7WRM0"/>
<dbReference type="GO" id="GO:0016887">
    <property type="term" value="F:ATP hydrolysis activity"/>
    <property type="evidence" value="ECO:0007669"/>
    <property type="project" value="InterPro"/>
</dbReference>
<dbReference type="PATRIC" id="fig|1703770.3.peg.1449"/>
<comment type="caution">
    <text evidence="3">The sequence shown here is derived from an EMBL/GenBank/DDBJ whole genome shotgun (WGS) entry which is preliminary data.</text>
</comment>
<dbReference type="GO" id="GO:0005524">
    <property type="term" value="F:ATP binding"/>
    <property type="evidence" value="ECO:0007669"/>
    <property type="project" value="InterPro"/>
</dbReference>
<dbReference type="PANTHER" id="PTHR30486:SF6">
    <property type="entry name" value="TYPE IV PILUS RETRACTATION ATPASE PILT"/>
    <property type="match status" value="1"/>
</dbReference>
<dbReference type="InterPro" id="IPR050921">
    <property type="entry name" value="T4SS_GSP_E_ATPase"/>
</dbReference>
<name>A0A0S7WRM0_UNCT6</name>
<evidence type="ECO:0000256" key="1">
    <source>
        <dbReference type="ARBA" id="ARBA00006611"/>
    </source>
</evidence>
<evidence type="ECO:0000259" key="2">
    <source>
        <dbReference type="PROSITE" id="PS00662"/>
    </source>
</evidence>
<dbReference type="Gene3D" id="3.40.50.300">
    <property type="entry name" value="P-loop containing nucleotide triphosphate hydrolases"/>
    <property type="match status" value="1"/>
</dbReference>
<dbReference type="InterPro" id="IPR001482">
    <property type="entry name" value="T2SS/T4SS_dom"/>
</dbReference>
<dbReference type="SUPFAM" id="SSF52540">
    <property type="entry name" value="P-loop containing nucleoside triphosphate hydrolases"/>
    <property type="match status" value="1"/>
</dbReference>
<dbReference type="SMART" id="SM00382">
    <property type="entry name" value="AAA"/>
    <property type="match status" value="1"/>
</dbReference>
<evidence type="ECO:0000313" key="4">
    <source>
        <dbReference type="Proteomes" id="UP000052008"/>
    </source>
</evidence>
<dbReference type="PROSITE" id="PS00662">
    <property type="entry name" value="T2SP_E"/>
    <property type="match status" value="1"/>
</dbReference>
<dbReference type="InterPro" id="IPR003593">
    <property type="entry name" value="AAA+_ATPase"/>
</dbReference>
<dbReference type="STRING" id="1703770.AMJ39_06755"/>
<dbReference type="EMBL" id="LIZS01000040">
    <property type="protein sequence ID" value="KPJ52823.1"/>
    <property type="molecule type" value="Genomic_DNA"/>
</dbReference>